<protein>
    <recommendedName>
        <fullName evidence="9">WD repeat-containing protein 75 second beta-propeller domain-containing protein</fullName>
    </recommendedName>
</protein>
<evidence type="ECO:0000256" key="3">
    <source>
        <dbReference type="ARBA" id="ARBA00022552"/>
    </source>
</evidence>
<evidence type="ECO:0000259" key="9">
    <source>
        <dbReference type="Pfam" id="PF23769"/>
    </source>
</evidence>
<evidence type="ECO:0000256" key="4">
    <source>
        <dbReference type="ARBA" id="ARBA00022574"/>
    </source>
</evidence>
<keyword evidence="11" id="KW-1185">Reference proteome</keyword>
<comment type="subcellular location">
    <subcellularLocation>
        <location evidence="1">Nucleus</location>
        <location evidence="1">Nucleolus</location>
    </subcellularLocation>
</comment>
<reference evidence="10 11" key="1">
    <citation type="submission" date="2019-07" db="EMBL/GenBank/DDBJ databases">
        <title>Genome assembly of two rare yeast pathogens: Diutina rugosa and Trichomonascus ciferrii.</title>
        <authorList>
            <person name="Mixao V."/>
            <person name="Saus E."/>
            <person name="Hansen A."/>
            <person name="Lass-Flor C."/>
            <person name="Gabaldon T."/>
        </authorList>
    </citation>
    <scope>NUCLEOTIDE SEQUENCE [LARGE SCALE GENOMIC DNA]</scope>
    <source>
        <strain evidence="10 11">CBS 613</strain>
    </source>
</reference>
<evidence type="ECO:0000313" key="11">
    <source>
        <dbReference type="Proteomes" id="UP000449547"/>
    </source>
</evidence>
<dbReference type="EMBL" id="SWFT01000026">
    <property type="protein sequence ID" value="KAA8907273.1"/>
    <property type="molecule type" value="Genomic_DNA"/>
</dbReference>
<dbReference type="GO" id="GO:0032040">
    <property type="term" value="C:small-subunit processome"/>
    <property type="evidence" value="ECO:0007669"/>
    <property type="project" value="InterPro"/>
</dbReference>
<dbReference type="InterPro" id="IPR001680">
    <property type="entry name" value="WD40_rpt"/>
</dbReference>
<dbReference type="AlphaFoldDB" id="A0A642UZ49"/>
<dbReference type="GO" id="GO:0045943">
    <property type="term" value="P:positive regulation of transcription by RNA polymerase I"/>
    <property type="evidence" value="ECO:0007669"/>
    <property type="project" value="InterPro"/>
</dbReference>
<dbReference type="GO" id="GO:0006364">
    <property type="term" value="P:rRNA processing"/>
    <property type="evidence" value="ECO:0007669"/>
    <property type="project" value="UniProtKB-KW"/>
</dbReference>
<dbReference type="Pfam" id="PF23869">
    <property type="entry name" value="Beta-prop_WDR75_1st"/>
    <property type="match status" value="1"/>
</dbReference>
<dbReference type="PROSITE" id="PS50082">
    <property type="entry name" value="WD_REPEATS_2"/>
    <property type="match status" value="1"/>
</dbReference>
<keyword evidence="4 8" id="KW-0853">WD repeat</keyword>
<sequence>MTQWKLAMASAGGPHEMPYSQRGASVISPDARYSAVVMERSLRIYFLQTRQCIKTIDFDCRQVCDALMDSQHVYLFLDHGKVAVIDWKDRVRQVVRRFELKPPSPILNIIGAVPDAEDIYYAVCGSNKNATTRTVVKLAPEAKAETVWTEEGVLLHAVSTDRTKVAFLTNNHEVVIYHMDAPQATPEHLKFPYKSPITSMAISNDQVVALGSESGPIQVVYGGLETPVPQKLLKWHVEAVSAVAFTPDGRYLLSGGKEKVLVFWHLDSDKTQFLPRLNGAIDAIGIDDPNNVVYQLLLDHGPHHAEVVVISAVDLVSRLAVTSIRPQFHSDPSNVAKARKKLAKRGEYRPTKLLHDYSTQTEINPKSGHVFVPTGSSFQTFDLVRQEQVAVQNATSVISTGKVRSEQDLVEPEITQLKFTVDGEWMCTFDQVETSDVDQLLSKHDKQYALKFWKFVDTSSSKDPSLGHWELTTKIMAPHGANPVVAIVAAPKAYQNGQAFLTADNKGGLRVWRPRSPVDVTSNALRGQQTAWTMRKTHPSGAVASAVSCAWSDDGSVIVRSVESTVATFNAHTFQEIPPSEFCVPSLTGSPIRAVQFVGTHLVVLSKTRVSSFNMVTGAVDSYGAAVDTTAGAASIMAVDPERQVVCLAVNYYNESPFEVRSKLVVIDPSQTQPVATHQLYSGVAAVRYDPTTHQFVFVDFESRLGTLTVEDSDNGVRVSMADAMKQKLLDAQITADIMSQRRAADSRIGTSTVEAIEVGGEAAAPKPVDLNLIQPLFHSAVELETLFDRIVKVIR</sequence>
<dbReference type="InterPro" id="IPR053826">
    <property type="entry name" value="WDR75"/>
</dbReference>
<keyword evidence="7" id="KW-0539">Nucleus</keyword>
<dbReference type="Proteomes" id="UP000449547">
    <property type="component" value="Unassembled WGS sequence"/>
</dbReference>
<evidence type="ECO:0000256" key="5">
    <source>
        <dbReference type="ARBA" id="ARBA00022737"/>
    </source>
</evidence>
<keyword evidence="3" id="KW-0698">rRNA processing</keyword>
<proteinExistence type="predicted"/>
<dbReference type="SMART" id="SM00320">
    <property type="entry name" value="WD40"/>
    <property type="match status" value="1"/>
</dbReference>
<dbReference type="GeneID" id="54779246"/>
<feature type="repeat" description="WD" evidence="8">
    <location>
        <begin position="233"/>
        <end position="274"/>
    </location>
</feature>
<dbReference type="OMA" id="QQTAWTM"/>
<keyword evidence="6" id="KW-0804">Transcription</keyword>
<evidence type="ECO:0000256" key="8">
    <source>
        <dbReference type="PROSITE-ProRule" id="PRU00221"/>
    </source>
</evidence>
<evidence type="ECO:0000313" key="10">
    <source>
        <dbReference type="EMBL" id="KAA8907273.1"/>
    </source>
</evidence>
<accession>A0A642UZ49</accession>
<dbReference type="InterPro" id="IPR036322">
    <property type="entry name" value="WD40_repeat_dom_sf"/>
</dbReference>
<evidence type="ECO:0000256" key="2">
    <source>
        <dbReference type="ARBA" id="ARBA00022517"/>
    </source>
</evidence>
<dbReference type="SUPFAM" id="SSF82171">
    <property type="entry name" value="DPP6 N-terminal domain-like"/>
    <property type="match status" value="1"/>
</dbReference>
<dbReference type="PANTHER" id="PTHR44215">
    <property type="entry name" value="WD REPEAT-CONTAINING PROTEIN 75"/>
    <property type="match status" value="1"/>
</dbReference>
<dbReference type="Pfam" id="PF23769">
    <property type="entry name" value="Beta-prop_WDR75_2nd"/>
    <property type="match status" value="1"/>
</dbReference>
<evidence type="ECO:0000256" key="1">
    <source>
        <dbReference type="ARBA" id="ARBA00004604"/>
    </source>
</evidence>
<dbReference type="OrthoDB" id="4096at2759"/>
<dbReference type="SUPFAM" id="SSF50978">
    <property type="entry name" value="WD40 repeat-like"/>
    <property type="match status" value="1"/>
</dbReference>
<evidence type="ECO:0000256" key="7">
    <source>
        <dbReference type="ARBA" id="ARBA00023242"/>
    </source>
</evidence>
<organism evidence="10 11">
    <name type="scientific">Diutina rugosa</name>
    <name type="common">Yeast</name>
    <name type="synonym">Candida rugosa</name>
    <dbReference type="NCBI Taxonomy" id="5481"/>
    <lineage>
        <taxon>Eukaryota</taxon>
        <taxon>Fungi</taxon>
        <taxon>Dikarya</taxon>
        <taxon>Ascomycota</taxon>
        <taxon>Saccharomycotina</taxon>
        <taxon>Pichiomycetes</taxon>
        <taxon>Debaryomycetaceae</taxon>
        <taxon>Diutina</taxon>
    </lineage>
</organism>
<feature type="domain" description="WD repeat-containing protein 75 second beta-propeller" evidence="9">
    <location>
        <begin position="405"/>
        <end position="586"/>
    </location>
</feature>
<keyword evidence="5" id="KW-0677">Repeat</keyword>
<keyword evidence="2" id="KW-0690">Ribosome biogenesis</keyword>
<comment type="caution">
    <text evidence="10">The sequence shown here is derived from an EMBL/GenBank/DDBJ whole genome shotgun (WGS) entry which is preliminary data.</text>
</comment>
<name>A0A642UZ49_DIURU</name>
<gene>
    <name evidence="10" type="ORF">DIURU_000593</name>
</gene>
<dbReference type="RefSeq" id="XP_034014582.1">
    <property type="nucleotide sequence ID" value="XM_034158858.1"/>
</dbReference>
<dbReference type="InterPro" id="IPR015943">
    <property type="entry name" value="WD40/YVTN_repeat-like_dom_sf"/>
</dbReference>
<dbReference type="VEuPathDB" id="FungiDB:DIURU_000593"/>
<dbReference type="GO" id="GO:0003723">
    <property type="term" value="F:RNA binding"/>
    <property type="evidence" value="ECO:0007669"/>
    <property type="project" value="InterPro"/>
</dbReference>
<dbReference type="GO" id="GO:2000234">
    <property type="term" value="P:positive regulation of rRNA processing"/>
    <property type="evidence" value="ECO:0007669"/>
    <property type="project" value="TreeGrafter"/>
</dbReference>
<dbReference type="PANTHER" id="PTHR44215:SF1">
    <property type="entry name" value="WD REPEAT-CONTAINING PROTEIN 75"/>
    <property type="match status" value="1"/>
</dbReference>
<evidence type="ECO:0000256" key="6">
    <source>
        <dbReference type="ARBA" id="ARBA00023163"/>
    </source>
</evidence>
<dbReference type="PROSITE" id="PS50294">
    <property type="entry name" value="WD_REPEATS_REGION"/>
    <property type="match status" value="1"/>
</dbReference>
<dbReference type="InterPro" id="IPR057644">
    <property type="entry name" value="Beta-prop_WDR75_2nd"/>
</dbReference>
<dbReference type="Gene3D" id="2.130.10.10">
    <property type="entry name" value="YVTN repeat-like/Quinoprotein amine dehydrogenase"/>
    <property type="match status" value="2"/>
</dbReference>